<dbReference type="OrthoDB" id="416253at2759"/>
<dbReference type="InterPro" id="IPR020471">
    <property type="entry name" value="AKR"/>
</dbReference>
<dbReference type="SUPFAM" id="SSF51430">
    <property type="entry name" value="NAD(P)-linked oxidoreductase"/>
    <property type="match status" value="1"/>
</dbReference>
<dbReference type="Proteomes" id="UP000759131">
    <property type="component" value="Unassembled WGS sequence"/>
</dbReference>
<evidence type="ECO:0000313" key="3">
    <source>
        <dbReference type="Proteomes" id="UP000759131"/>
    </source>
</evidence>
<dbReference type="GO" id="GO:0016491">
    <property type="term" value="F:oxidoreductase activity"/>
    <property type="evidence" value="ECO:0007669"/>
    <property type="project" value="InterPro"/>
</dbReference>
<feature type="non-terminal residue" evidence="2">
    <location>
        <position position="1"/>
    </location>
</feature>
<dbReference type="SUPFAM" id="SSF52096">
    <property type="entry name" value="ClpP/crotonase"/>
    <property type="match status" value="1"/>
</dbReference>
<feature type="domain" description="NADP-dependent oxidoreductase" evidence="1">
    <location>
        <begin position="78"/>
        <end position="161"/>
    </location>
</feature>
<dbReference type="Pfam" id="PF00248">
    <property type="entry name" value="Aldo_ket_red"/>
    <property type="match status" value="1"/>
</dbReference>
<name>A0A7R9QCP7_9ACAR</name>
<dbReference type="Gene3D" id="3.20.20.100">
    <property type="entry name" value="NADP-dependent oxidoreductase domain"/>
    <property type="match status" value="1"/>
</dbReference>
<dbReference type="PANTHER" id="PTHR43827">
    <property type="entry name" value="2,5-DIKETO-D-GLUCONIC ACID REDUCTASE"/>
    <property type="match status" value="1"/>
</dbReference>
<evidence type="ECO:0000259" key="1">
    <source>
        <dbReference type="Pfam" id="PF00248"/>
    </source>
</evidence>
<dbReference type="Gene3D" id="3.90.226.10">
    <property type="entry name" value="2-enoyl-CoA Hydratase, Chain A, domain 1"/>
    <property type="match status" value="1"/>
</dbReference>
<reference evidence="2" key="1">
    <citation type="submission" date="2020-11" db="EMBL/GenBank/DDBJ databases">
        <authorList>
            <person name="Tran Van P."/>
        </authorList>
    </citation>
    <scope>NUCLEOTIDE SEQUENCE</scope>
</reference>
<dbReference type="EMBL" id="OC876553">
    <property type="protein sequence ID" value="CAD7639342.1"/>
    <property type="molecule type" value="Genomic_DNA"/>
</dbReference>
<protein>
    <recommendedName>
        <fullName evidence="1">NADP-dependent oxidoreductase domain-containing protein</fullName>
    </recommendedName>
</protein>
<organism evidence="2">
    <name type="scientific">Medioppia subpectinata</name>
    <dbReference type="NCBI Taxonomy" id="1979941"/>
    <lineage>
        <taxon>Eukaryota</taxon>
        <taxon>Metazoa</taxon>
        <taxon>Ecdysozoa</taxon>
        <taxon>Arthropoda</taxon>
        <taxon>Chelicerata</taxon>
        <taxon>Arachnida</taxon>
        <taxon>Acari</taxon>
        <taxon>Acariformes</taxon>
        <taxon>Sarcoptiformes</taxon>
        <taxon>Oribatida</taxon>
        <taxon>Brachypylina</taxon>
        <taxon>Oppioidea</taxon>
        <taxon>Oppiidae</taxon>
        <taxon>Medioppia</taxon>
    </lineage>
</organism>
<keyword evidence="3" id="KW-1185">Reference proteome</keyword>
<evidence type="ECO:0000313" key="2">
    <source>
        <dbReference type="EMBL" id="CAD7639342.1"/>
    </source>
</evidence>
<dbReference type="PANTHER" id="PTHR43827:SF10">
    <property type="entry name" value="ZGC:110366"/>
    <property type="match status" value="1"/>
</dbReference>
<dbReference type="CDD" id="cd06558">
    <property type="entry name" value="crotonase-like"/>
    <property type="match status" value="1"/>
</dbReference>
<dbReference type="PRINTS" id="PR00069">
    <property type="entry name" value="ALDKETRDTASE"/>
</dbReference>
<accession>A0A7R9QCP7</accession>
<dbReference type="InterPro" id="IPR023210">
    <property type="entry name" value="NADP_OxRdtase_dom"/>
</dbReference>
<dbReference type="EMBL" id="CAJPIZ010021978">
    <property type="protein sequence ID" value="CAG2117796.1"/>
    <property type="molecule type" value="Genomic_DNA"/>
</dbReference>
<dbReference type="InterPro" id="IPR036812">
    <property type="entry name" value="NAD(P)_OxRdtase_dom_sf"/>
</dbReference>
<sequence>MGVTTGWSGGTRLVHLLGPTKALDLLASGRVVSADEALAIGFVNHVFDDMTTTDQFIQEIVQWLKEYINCTSHSGGYSHEAVVYALKNVGYRLIDTAKRYGTEKLIHQAIEESCIPREELFLTTKLWPTDYGFETTKAAIRGSLDRLGVDYIDLFLIHWPEV</sequence>
<dbReference type="AlphaFoldDB" id="A0A7R9QCP7"/>
<dbReference type="InterPro" id="IPR029045">
    <property type="entry name" value="ClpP/crotonase-like_dom_sf"/>
</dbReference>
<gene>
    <name evidence="2" type="ORF">OSB1V03_LOCUS17749</name>
</gene>
<proteinExistence type="predicted"/>